<dbReference type="PANTHER" id="PTHR48228">
    <property type="entry name" value="SUCCINYL-COA--D-CITRAMALATE COA-TRANSFERASE"/>
    <property type="match status" value="1"/>
</dbReference>
<organism evidence="1 2">
    <name type="scientific">Thalassomonas viridans</name>
    <dbReference type="NCBI Taxonomy" id="137584"/>
    <lineage>
        <taxon>Bacteria</taxon>
        <taxon>Pseudomonadati</taxon>
        <taxon>Pseudomonadota</taxon>
        <taxon>Gammaproteobacteria</taxon>
        <taxon>Alteromonadales</taxon>
        <taxon>Colwelliaceae</taxon>
        <taxon>Thalassomonas</taxon>
    </lineage>
</organism>
<accession>A0AAF0C759</accession>
<dbReference type="EMBL" id="CP059733">
    <property type="protein sequence ID" value="WDE02820.1"/>
    <property type="molecule type" value="Genomic_DNA"/>
</dbReference>
<evidence type="ECO:0000313" key="2">
    <source>
        <dbReference type="Proteomes" id="UP000032352"/>
    </source>
</evidence>
<proteinExistence type="predicted"/>
<dbReference type="Gene3D" id="3.40.50.10540">
    <property type="entry name" value="Crotonobetainyl-coa:carnitine coa-transferase, domain 1"/>
    <property type="match status" value="1"/>
</dbReference>
<keyword evidence="1" id="KW-0808">Transferase</keyword>
<dbReference type="Pfam" id="PF02515">
    <property type="entry name" value="CoA_transf_3"/>
    <property type="match status" value="1"/>
</dbReference>
<dbReference type="Proteomes" id="UP000032352">
    <property type="component" value="Chromosome"/>
</dbReference>
<reference evidence="1 2" key="1">
    <citation type="journal article" date="2015" name="Genome Announc.">
        <title>Draft Genome Sequences of Marine Isolates of Thalassomonas viridans and Thalassomonas actiniarum.</title>
        <authorList>
            <person name="Olonade I."/>
            <person name="van Zyl L.J."/>
            <person name="Trindade M."/>
        </authorList>
    </citation>
    <scope>NUCLEOTIDE SEQUENCE [LARGE SCALE GENOMIC DNA]</scope>
    <source>
        <strain evidence="1 2">XOM25</strain>
    </source>
</reference>
<protein>
    <submittedName>
        <fullName evidence="1">CoA transferase</fullName>
    </submittedName>
</protein>
<sequence length="354" mass="38332">MSSPLHGLKVLDFSSLLPGPYATALLADMGAEILRIDSPERQDMVKSVKPAFKDSSYAYLTLHRNKQSCTLDLKQPAAIEQIKALLTEYDILVEQFRPGVMAKLGLDYDTLSAINPKLIYCSISGYGQTGTYKDKAGHDINYLALSGLASFSGTKETGPVLSGTQIADIAGGSHHAVMAILAAVIQRSQTGQGQYLDISMTDAAFALTGIFGAGAVAAGIDPGPGETLLNGGSFYGYYQTLDNRYLAVGSLEPKFARIFFQTLGHDNWLERAFSSDSKQQTLLKQDIAEIIRQKTLEHWLSLFKPLDACVEPVLTVSEAARSALMAERNMTTEISLETGETVRQITSAIKFSKS</sequence>
<dbReference type="InterPro" id="IPR003673">
    <property type="entry name" value="CoA-Trfase_fam_III"/>
</dbReference>
<gene>
    <name evidence="1" type="ORF">SG34_015350</name>
</gene>
<dbReference type="Gene3D" id="3.30.1540.10">
    <property type="entry name" value="formyl-coa transferase, domain 3"/>
    <property type="match status" value="1"/>
</dbReference>
<name>A0AAF0C759_9GAMM</name>
<dbReference type="GO" id="GO:0016740">
    <property type="term" value="F:transferase activity"/>
    <property type="evidence" value="ECO:0007669"/>
    <property type="project" value="UniProtKB-KW"/>
</dbReference>
<dbReference type="RefSeq" id="WP_044839854.1">
    <property type="nucleotide sequence ID" value="NZ_CP059733.1"/>
</dbReference>
<keyword evidence="2" id="KW-1185">Reference proteome</keyword>
<dbReference type="InterPro" id="IPR044855">
    <property type="entry name" value="CoA-Trfase_III_dom3_sf"/>
</dbReference>
<evidence type="ECO:0000313" key="1">
    <source>
        <dbReference type="EMBL" id="WDE02820.1"/>
    </source>
</evidence>
<dbReference type="InterPro" id="IPR050509">
    <property type="entry name" value="CoA-transferase_III"/>
</dbReference>
<reference evidence="1 2" key="2">
    <citation type="journal article" date="2022" name="Mar. Drugs">
        <title>Bioassay-Guided Fractionation Leads to the Detection of Cholic Acid Generated by the Rare Thalassomonas sp.</title>
        <authorList>
            <person name="Pheiffer F."/>
            <person name="Schneider Y.K."/>
            <person name="Hansen E.H."/>
            <person name="Andersen J.H."/>
            <person name="Isaksson J."/>
            <person name="Busche T."/>
            <person name="R C."/>
            <person name="Kalinowski J."/>
            <person name="Zyl L.V."/>
            <person name="Trindade M."/>
        </authorList>
    </citation>
    <scope>NUCLEOTIDE SEQUENCE [LARGE SCALE GENOMIC DNA]</scope>
    <source>
        <strain evidence="1 2">XOM25</strain>
    </source>
</reference>
<dbReference type="KEGG" id="tvd:SG34_015350"/>
<dbReference type="AlphaFoldDB" id="A0AAF0C759"/>
<dbReference type="SUPFAM" id="SSF89796">
    <property type="entry name" value="CoA-transferase family III (CaiB/BaiF)"/>
    <property type="match status" value="1"/>
</dbReference>
<dbReference type="PANTHER" id="PTHR48228:SF5">
    <property type="entry name" value="ALPHA-METHYLACYL-COA RACEMASE"/>
    <property type="match status" value="1"/>
</dbReference>
<dbReference type="InterPro" id="IPR023606">
    <property type="entry name" value="CoA-Trfase_III_dom_1_sf"/>
</dbReference>